<dbReference type="EMBL" id="JACHMH010000001">
    <property type="protein sequence ID" value="MBB4678606.1"/>
    <property type="molecule type" value="Genomic_DNA"/>
</dbReference>
<dbReference type="GO" id="GO:0005737">
    <property type="term" value="C:cytoplasm"/>
    <property type="evidence" value="ECO:0007669"/>
    <property type="project" value="TreeGrafter"/>
</dbReference>
<evidence type="ECO:0000259" key="2">
    <source>
        <dbReference type="Pfam" id="PF13193"/>
    </source>
</evidence>
<feature type="domain" description="AMP-dependent synthetase/ligase" evidence="1">
    <location>
        <begin position="8"/>
        <end position="357"/>
    </location>
</feature>
<dbReference type="GO" id="GO:0044550">
    <property type="term" value="P:secondary metabolite biosynthetic process"/>
    <property type="evidence" value="ECO:0007669"/>
    <property type="project" value="TreeGrafter"/>
</dbReference>
<dbReference type="SMR" id="A0A7W7FTW5"/>
<name>A0A7W7FTW5_9PSEU</name>
<dbReference type="Gene3D" id="3.30.300.30">
    <property type="match status" value="1"/>
</dbReference>
<accession>A0A7W7FTW5</accession>
<keyword evidence="4" id="KW-1185">Reference proteome</keyword>
<protein>
    <submittedName>
        <fullName evidence="3">Amino acid adenylation domain-containing protein</fullName>
    </submittedName>
</protein>
<feature type="domain" description="AMP-binding enzyme C-terminal" evidence="2">
    <location>
        <begin position="402"/>
        <end position="476"/>
    </location>
</feature>
<dbReference type="PANTHER" id="PTHR45527:SF1">
    <property type="entry name" value="FATTY ACID SYNTHASE"/>
    <property type="match status" value="1"/>
</dbReference>
<dbReference type="Pfam" id="PF00501">
    <property type="entry name" value="AMP-binding"/>
    <property type="match status" value="1"/>
</dbReference>
<dbReference type="Proteomes" id="UP000533598">
    <property type="component" value="Unassembled WGS sequence"/>
</dbReference>
<evidence type="ECO:0000259" key="1">
    <source>
        <dbReference type="Pfam" id="PF00501"/>
    </source>
</evidence>
<dbReference type="PROSITE" id="PS00455">
    <property type="entry name" value="AMP_BINDING"/>
    <property type="match status" value="1"/>
</dbReference>
<comment type="caution">
    <text evidence="3">The sequence shown here is derived from an EMBL/GenBank/DDBJ whole genome shotgun (WGS) entry which is preliminary data.</text>
</comment>
<dbReference type="Gene3D" id="3.40.50.12780">
    <property type="entry name" value="N-terminal domain of ligase-like"/>
    <property type="match status" value="1"/>
</dbReference>
<organism evidence="3 4">
    <name type="scientific">Crossiella cryophila</name>
    <dbReference type="NCBI Taxonomy" id="43355"/>
    <lineage>
        <taxon>Bacteria</taxon>
        <taxon>Bacillati</taxon>
        <taxon>Actinomycetota</taxon>
        <taxon>Actinomycetes</taxon>
        <taxon>Pseudonocardiales</taxon>
        <taxon>Pseudonocardiaceae</taxon>
        <taxon>Crossiella</taxon>
    </lineage>
</organism>
<dbReference type="AlphaFoldDB" id="A0A7W7FTW5"/>
<evidence type="ECO:0000313" key="3">
    <source>
        <dbReference type="EMBL" id="MBB4678606.1"/>
    </source>
</evidence>
<dbReference type="PANTHER" id="PTHR45527">
    <property type="entry name" value="NONRIBOSOMAL PEPTIDE SYNTHETASE"/>
    <property type="match status" value="1"/>
</dbReference>
<dbReference type="InterPro" id="IPR010071">
    <property type="entry name" value="AA_adenyl_dom"/>
</dbReference>
<dbReference type="InterPro" id="IPR042099">
    <property type="entry name" value="ANL_N_sf"/>
</dbReference>
<gene>
    <name evidence="3" type="ORF">HNR67_004724</name>
</gene>
<dbReference type="InterPro" id="IPR020845">
    <property type="entry name" value="AMP-binding_CS"/>
</dbReference>
<sequence>MRLEQLLRAQARRTPDALALNAPDGPLTYRELDDLADRLVGALAGLGVRGGDRVLLWLDKSAFAVAAMQAVLRLGAAYVPVDPLSPARRVSALITDCTPTAMITTRERQAELIAANPELTAMPVLSPGKLPPRSGTDQSVGTPAELAYVLYTSGSTGKPKGVCVTHRAALAFVDWAVGLLGVHGGDRLANHAPFQFDLSVFDLYAAFHTGASVHLIPEGTPARALVRFVREHRITVWYSVPSALTLMMEHGRLLEIADLPLRAVLFAGEVFPLPGLKALRARWPELPLYNFYGPTETNVCTYHPVGWLSAEHTTPIPIGTAACGNQVWALRPDGSLAGPGEVGELMVDGPTLMAGYLGETVGRQGPYATGDLVRPRADGGFDYLGRRDHQVKVRGHRVELGEIEAVLTTHPDLVEAVVLVTGSGHAARLRACVRTRQGRTPSAIEIKRFLAERLPRHLVIDTLRQFQELPRTATGKVDRQRLLADTQGETHR</sequence>
<dbReference type="InterPro" id="IPR025110">
    <property type="entry name" value="AMP-bd_C"/>
</dbReference>
<dbReference type="GO" id="GO:0043041">
    <property type="term" value="P:amino acid activation for nonribosomal peptide biosynthetic process"/>
    <property type="evidence" value="ECO:0007669"/>
    <property type="project" value="TreeGrafter"/>
</dbReference>
<dbReference type="SUPFAM" id="SSF56801">
    <property type="entry name" value="Acetyl-CoA synthetase-like"/>
    <property type="match status" value="1"/>
</dbReference>
<dbReference type="Pfam" id="PF13193">
    <property type="entry name" value="AMP-binding_C"/>
    <property type="match status" value="1"/>
</dbReference>
<dbReference type="RefSeq" id="WP_185004459.1">
    <property type="nucleotide sequence ID" value="NZ_BAAAUI010000010.1"/>
</dbReference>
<dbReference type="InterPro" id="IPR045851">
    <property type="entry name" value="AMP-bd_C_sf"/>
</dbReference>
<proteinExistence type="predicted"/>
<dbReference type="NCBIfam" id="TIGR01733">
    <property type="entry name" value="AA-adenyl-dom"/>
    <property type="match status" value="1"/>
</dbReference>
<reference evidence="3 4" key="1">
    <citation type="submission" date="2020-08" db="EMBL/GenBank/DDBJ databases">
        <title>Sequencing the genomes of 1000 actinobacteria strains.</title>
        <authorList>
            <person name="Klenk H.-P."/>
        </authorList>
    </citation>
    <scope>NUCLEOTIDE SEQUENCE [LARGE SCALE GENOMIC DNA]</scope>
    <source>
        <strain evidence="3 4">DSM 44230</strain>
    </source>
</reference>
<dbReference type="InterPro" id="IPR000873">
    <property type="entry name" value="AMP-dep_synth/lig_dom"/>
</dbReference>
<dbReference type="GO" id="GO:0031177">
    <property type="term" value="F:phosphopantetheine binding"/>
    <property type="evidence" value="ECO:0007669"/>
    <property type="project" value="TreeGrafter"/>
</dbReference>
<dbReference type="CDD" id="cd05930">
    <property type="entry name" value="A_NRPS"/>
    <property type="match status" value="1"/>
</dbReference>
<evidence type="ECO:0000313" key="4">
    <source>
        <dbReference type="Proteomes" id="UP000533598"/>
    </source>
</evidence>